<dbReference type="EMBL" id="BARU01041141">
    <property type="protein sequence ID" value="GAH85264.1"/>
    <property type="molecule type" value="Genomic_DNA"/>
</dbReference>
<gene>
    <name evidence="1" type="ORF">S03H2_63482</name>
</gene>
<reference evidence="1" key="1">
    <citation type="journal article" date="2014" name="Front. Microbiol.">
        <title>High frequency of phylogenetically diverse reductive dehalogenase-homologous genes in deep subseafloor sedimentary metagenomes.</title>
        <authorList>
            <person name="Kawai M."/>
            <person name="Futagami T."/>
            <person name="Toyoda A."/>
            <person name="Takaki Y."/>
            <person name="Nishi S."/>
            <person name="Hori S."/>
            <person name="Arai W."/>
            <person name="Tsubouchi T."/>
            <person name="Morono Y."/>
            <person name="Uchiyama I."/>
            <person name="Ito T."/>
            <person name="Fujiyama A."/>
            <person name="Inagaki F."/>
            <person name="Takami H."/>
        </authorList>
    </citation>
    <scope>NUCLEOTIDE SEQUENCE</scope>
    <source>
        <strain evidence="1">Expedition CK06-06</strain>
    </source>
</reference>
<sequence length="62" mass="7441">QIKDLINQMEEQLQDNHSRAFYKKIAEQYPSEIIYQALSITKDMDHQKHIKKSKAAFFDWSI</sequence>
<comment type="caution">
    <text evidence="1">The sequence shown here is derived from an EMBL/GenBank/DDBJ whole genome shotgun (WGS) entry which is preliminary data.</text>
</comment>
<organism evidence="1">
    <name type="scientific">marine sediment metagenome</name>
    <dbReference type="NCBI Taxonomy" id="412755"/>
    <lineage>
        <taxon>unclassified sequences</taxon>
        <taxon>metagenomes</taxon>
        <taxon>ecological metagenomes</taxon>
    </lineage>
</organism>
<feature type="non-terminal residue" evidence="1">
    <location>
        <position position="1"/>
    </location>
</feature>
<accession>X1K4R1</accession>
<dbReference type="AlphaFoldDB" id="X1K4R1"/>
<evidence type="ECO:0000313" key="1">
    <source>
        <dbReference type="EMBL" id="GAH85264.1"/>
    </source>
</evidence>
<name>X1K4R1_9ZZZZ</name>
<protein>
    <submittedName>
        <fullName evidence="1">Uncharacterized protein</fullName>
    </submittedName>
</protein>
<proteinExistence type="predicted"/>